<dbReference type="GeneID" id="63737741"/>
<evidence type="ECO:0000313" key="2">
    <source>
        <dbReference type="EMBL" id="KHN98824.1"/>
    </source>
</evidence>
<evidence type="ECO:0000256" key="1">
    <source>
        <dbReference type="SAM" id="MobiDB-lite"/>
    </source>
</evidence>
<proteinExistence type="predicted"/>
<gene>
    <name evidence="2" type="ORF">MAM_03286</name>
</gene>
<feature type="region of interest" description="Disordered" evidence="1">
    <location>
        <begin position="1"/>
        <end position="78"/>
    </location>
</feature>
<dbReference type="Proteomes" id="UP000030816">
    <property type="component" value="Unassembled WGS sequence"/>
</dbReference>
<keyword evidence="3" id="KW-1185">Reference proteome</keyword>
<dbReference type="STRING" id="1081103.A0A0B2WZ37"/>
<accession>A0A0B2WZ37</accession>
<dbReference type="EMBL" id="AZHE01000006">
    <property type="protein sequence ID" value="KHN98824.1"/>
    <property type="molecule type" value="Genomic_DNA"/>
</dbReference>
<protein>
    <submittedName>
        <fullName evidence="2">Uncharacterized protein</fullName>
    </submittedName>
</protein>
<dbReference type="AlphaFoldDB" id="A0A0B2WZ37"/>
<dbReference type="HOGENOM" id="CLU_016938_1_0_1"/>
<feature type="compositionally biased region" description="Acidic residues" evidence="1">
    <location>
        <begin position="65"/>
        <end position="78"/>
    </location>
</feature>
<feature type="compositionally biased region" description="Low complexity" evidence="1">
    <location>
        <begin position="37"/>
        <end position="52"/>
    </location>
</feature>
<feature type="compositionally biased region" description="Polar residues" evidence="1">
    <location>
        <begin position="319"/>
        <end position="330"/>
    </location>
</feature>
<organism evidence="2 3">
    <name type="scientific">Metarhizium album (strain ARSEF 1941)</name>
    <dbReference type="NCBI Taxonomy" id="1081103"/>
    <lineage>
        <taxon>Eukaryota</taxon>
        <taxon>Fungi</taxon>
        <taxon>Dikarya</taxon>
        <taxon>Ascomycota</taxon>
        <taxon>Pezizomycotina</taxon>
        <taxon>Sordariomycetes</taxon>
        <taxon>Hypocreomycetidae</taxon>
        <taxon>Hypocreales</taxon>
        <taxon>Clavicipitaceae</taxon>
        <taxon>Metarhizium</taxon>
    </lineage>
</organism>
<sequence>MPASSSKKLPNRGGRGNILSFFQPVAAAPRPLRSRSPVKPSPSALSSSPERSVTPSKRAAAEIGASDDDDESKGEFSDDSLEDLSAMLSRSKNAVPVEQKVQHNPYATPRTKRTAAKFASPLAIMPRRKFDMNALAKDARQDDATTASSLRVKEVVSTARAKETNIPPSTAGDAIAGIMKDNGGQNAQKVLRAVERSGTSQAQPRYLFFEEDYKAPAAPRAPSFARGSPWNLLTQGSARAREQHLMSGLPQTILRKSGGLPDPLFDWMLDSLCVQPSTVTRQEYCNMVASCAEQVERLVTAERLRQLFARLGARDAQESESGTPPASSVRGSDREPYEGRDWSCLVSFISLLGLVAGHLSVQAAGYATQTLLRLSQDRFLLCTADVLAGFEYTTQQLTAALPSSSWDSFCFETCSLLGRGQDHRTIRATSLLCLPISTKRVHDLRRRIAVASLFQDDSLALRNAEDVVTLRGIMDILDTDSFAVTRKTDFCNLRASIILLDMAIDDGSVVKFDHVDDEKKFNEEVDELAGKLQEIWRKINDSGMKLARTEAKSVVEWVQKRLSHSVRTRRKVRKSVFDFPGQDEDPFLPRQRDYMRRFFAKDGDRDVAPC</sequence>
<dbReference type="OrthoDB" id="5350396at2759"/>
<comment type="caution">
    <text evidence="2">The sequence shown here is derived from an EMBL/GenBank/DDBJ whole genome shotgun (WGS) entry which is preliminary data.</text>
</comment>
<reference evidence="2 3" key="1">
    <citation type="journal article" date="2014" name="Proc. Natl. Acad. Sci. U.S.A.">
        <title>Trajectory and genomic determinants of fungal-pathogen speciation and host adaptation.</title>
        <authorList>
            <person name="Hu X."/>
            <person name="Xiao G."/>
            <person name="Zheng P."/>
            <person name="Shang Y."/>
            <person name="Su Y."/>
            <person name="Zhang X."/>
            <person name="Liu X."/>
            <person name="Zhan S."/>
            <person name="St Leger R.J."/>
            <person name="Wang C."/>
        </authorList>
    </citation>
    <scope>NUCLEOTIDE SEQUENCE [LARGE SCALE GENOMIC DNA]</scope>
    <source>
        <strain evidence="2 3">ARSEF 1941</strain>
    </source>
</reference>
<name>A0A0B2WZ37_METAS</name>
<evidence type="ECO:0000313" key="3">
    <source>
        <dbReference type="Proteomes" id="UP000030816"/>
    </source>
</evidence>
<feature type="region of interest" description="Disordered" evidence="1">
    <location>
        <begin position="315"/>
        <end position="336"/>
    </location>
</feature>
<dbReference type="RefSeq" id="XP_040679890.1">
    <property type="nucleotide sequence ID" value="XM_040822085.1"/>
</dbReference>